<name>A0A2S4KNS9_9HYPO</name>
<dbReference type="OrthoDB" id="5275361at2759"/>
<keyword evidence="3" id="KW-1185">Reference proteome</keyword>
<dbReference type="Proteomes" id="UP000237481">
    <property type="component" value="Unassembled WGS sequence"/>
</dbReference>
<evidence type="ECO:0000313" key="2">
    <source>
        <dbReference type="EMBL" id="POR31835.1"/>
    </source>
</evidence>
<protein>
    <submittedName>
        <fullName evidence="2">Uncharacterized protein</fullName>
    </submittedName>
</protein>
<accession>A0A2S4KNS9</accession>
<dbReference type="PANTHER" id="PTHR39609">
    <property type="entry name" value="RFEG-RELATED"/>
    <property type="match status" value="1"/>
</dbReference>
<comment type="caution">
    <text evidence="2">The sequence shown here is derived from an EMBL/GenBank/DDBJ whole genome shotgun (WGS) entry which is preliminary data.</text>
</comment>
<dbReference type="EMBL" id="PKSG01000973">
    <property type="protein sequence ID" value="POR31835.1"/>
    <property type="molecule type" value="Genomic_DNA"/>
</dbReference>
<feature type="region of interest" description="Disordered" evidence="1">
    <location>
        <begin position="84"/>
        <end position="127"/>
    </location>
</feature>
<sequence length="127" mass="14540">MSLSMNRYWIPHLDIHKKVITQELQYHLGPQATVRPYTLEVPNPCHGEDGFLISTPGACLTDEQIDDICRKSKELWDRQMAAKIQENPSKTLKRPLHQPVTVSRGFSEGSRGGNPRQHNDRRRAGVR</sequence>
<dbReference type="STRING" id="94208.A0A2S4KNS9"/>
<gene>
    <name evidence="2" type="ORF">TPAR_07953</name>
</gene>
<reference evidence="2 3" key="1">
    <citation type="submission" date="2018-01" db="EMBL/GenBank/DDBJ databases">
        <title>Harnessing the power of phylogenomics to disentangle the directionality and signatures of interkingdom host jumping in the parasitic fungal genus Tolypocladium.</title>
        <authorList>
            <person name="Quandt C.A."/>
            <person name="Patterson W."/>
            <person name="Spatafora J.W."/>
        </authorList>
    </citation>
    <scope>NUCLEOTIDE SEQUENCE [LARGE SCALE GENOMIC DNA]</scope>
    <source>
        <strain evidence="2 3">NRBC 100945</strain>
    </source>
</reference>
<dbReference type="PANTHER" id="PTHR39609:SF2">
    <property type="entry name" value="TRANSCRIPTION FACTOR RFEG"/>
    <property type="match status" value="1"/>
</dbReference>
<proteinExistence type="predicted"/>
<organism evidence="2 3">
    <name type="scientific">Tolypocladium paradoxum</name>
    <dbReference type="NCBI Taxonomy" id="94208"/>
    <lineage>
        <taxon>Eukaryota</taxon>
        <taxon>Fungi</taxon>
        <taxon>Dikarya</taxon>
        <taxon>Ascomycota</taxon>
        <taxon>Pezizomycotina</taxon>
        <taxon>Sordariomycetes</taxon>
        <taxon>Hypocreomycetidae</taxon>
        <taxon>Hypocreales</taxon>
        <taxon>Ophiocordycipitaceae</taxon>
        <taxon>Tolypocladium</taxon>
    </lineage>
</organism>
<evidence type="ECO:0000313" key="3">
    <source>
        <dbReference type="Proteomes" id="UP000237481"/>
    </source>
</evidence>
<evidence type="ECO:0000256" key="1">
    <source>
        <dbReference type="SAM" id="MobiDB-lite"/>
    </source>
</evidence>
<dbReference type="AlphaFoldDB" id="A0A2S4KNS9"/>